<dbReference type="Gene3D" id="3.90.550.10">
    <property type="entry name" value="Spore Coat Polysaccharide Biosynthesis Protein SpsA, Chain A"/>
    <property type="match status" value="1"/>
</dbReference>
<sequence length="487" mass="55705">MISISAVVPLFRVERYLPDLLASLSAQHPGDYSLEVVFVDDGSPDRSAQLAQDWLDRMGGRGRVIRQPNSGVSAARNAGLDAATGEWLTFPDSDDFLSSDYFRNVARFIRRNDSEIALASTKLLRLHEPDTVARDVHALQFRFMAGNRCVSMQEYPDFFQLNVASAFFRRAELVERGLRFREGLHASEDALFVAELLLGRRGGQVLGLVADAHYTYRRRAARDSAVDQFRRRADTYIDRFSEGYLPLMTAASDQGEVPEWLQSMFLYECQWILPAQLTEEGYAGVLDEHDRARTLQAISACASLVTEKRLFEYDATALPLESRLLLQRLAGRGIPSWVPAFGDRRGTLLVYTGDPEGVVVRGRRDEKVQVTATVETPDYFGQKVLHRWTSVAQTARSVVADGIRRPIRDRRPGDTAAQQQDRQRRQIYRQLRRAIPARATEVRVWKPIPGPIGSAWGRLAWDWQLAQLKWRRTRRKWKRWMRRLLSR</sequence>
<name>A0A4P6EGP7_9MICO</name>
<dbReference type="InterPro" id="IPR001173">
    <property type="entry name" value="Glyco_trans_2-like"/>
</dbReference>
<protein>
    <submittedName>
        <fullName evidence="2">Glycosyltransferase family 2 protein</fullName>
    </submittedName>
</protein>
<dbReference type="Pfam" id="PF00535">
    <property type="entry name" value="Glycos_transf_2"/>
    <property type="match status" value="1"/>
</dbReference>
<dbReference type="AlphaFoldDB" id="A0A4P6EGP7"/>
<organism evidence="2 3">
    <name type="scientific">Microbacterium protaetiae</name>
    <dbReference type="NCBI Taxonomy" id="2509458"/>
    <lineage>
        <taxon>Bacteria</taxon>
        <taxon>Bacillati</taxon>
        <taxon>Actinomycetota</taxon>
        <taxon>Actinomycetes</taxon>
        <taxon>Micrococcales</taxon>
        <taxon>Microbacteriaceae</taxon>
        <taxon>Microbacterium</taxon>
    </lineage>
</organism>
<feature type="domain" description="Glycosyltransferase 2-like" evidence="1">
    <location>
        <begin position="5"/>
        <end position="121"/>
    </location>
</feature>
<dbReference type="SUPFAM" id="SSF53448">
    <property type="entry name" value="Nucleotide-diphospho-sugar transferases"/>
    <property type="match status" value="1"/>
</dbReference>
<evidence type="ECO:0000313" key="2">
    <source>
        <dbReference type="EMBL" id="QAY60633.1"/>
    </source>
</evidence>
<gene>
    <name evidence="2" type="ORF">ET475_11970</name>
</gene>
<keyword evidence="3" id="KW-1185">Reference proteome</keyword>
<dbReference type="InterPro" id="IPR029044">
    <property type="entry name" value="Nucleotide-diphossugar_trans"/>
</dbReference>
<accession>A0A4P6EGP7</accession>
<dbReference type="EMBL" id="CP035494">
    <property type="protein sequence ID" value="QAY60633.1"/>
    <property type="molecule type" value="Genomic_DNA"/>
</dbReference>
<keyword evidence="2" id="KW-0808">Transferase</keyword>
<evidence type="ECO:0000259" key="1">
    <source>
        <dbReference type="Pfam" id="PF00535"/>
    </source>
</evidence>
<dbReference type="KEGG" id="mprt:ET475_11970"/>
<proteinExistence type="predicted"/>
<dbReference type="PANTHER" id="PTHR22916">
    <property type="entry name" value="GLYCOSYLTRANSFERASE"/>
    <property type="match status" value="1"/>
</dbReference>
<dbReference type="OrthoDB" id="8549922at2"/>
<dbReference type="Proteomes" id="UP000293995">
    <property type="component" value="Chromosome"/>
</dbReference>
<dbReference type="GO" id="GO:0016758">
    <property type="term" value="F:hexosyltransferase activity"/>
    <property type="evidence" value="ECO:0007669"/>
    <property type="project" value="UniProtKB-ARBA"/>
</dbReference>
<dbReference type="PANTHER" id="PTHR22916:SF3">
    <property type="entry name" value="UDP-GLCNAC:BETAGAL BETA-1,3-N-ACETYLGLUCOSAMINYLTRANSFERASE-LIKE PROTEIN 1"/>
    <property type="match status" value="1"/>
</dbReference>
<dbReference type="RefSeq" id="WP_129390435.1">
    <property type="nucleotide sequence ID" value="NZ_CP035494.1"/>
</dbReference>
<dbReference type="CDD" id="cd00761">
    <property type="entry name" value="Glyco_tranf_GTA_type"/>
    <property type="match status" value="1"/>
</dbReference>
<reference evidence="2 3" key="1">
    <citation type="submission" date="2019-01" db="EMBL/GenBank/DDBJ databases">
        <title>Genome sequencing of strain DFW100M-13.</title>
        <authorList>
            <person name="Heo J."/>
            <person name="Kim S.-J."/>
            <person name="Kim J.-S."/>
            <person name="Hong S.-B."/>
            <person name="Kwon S.-W."/>
        </authorList>
    </citation>
    <scope>NUCLEOTIDE SEQUENCE [LARGE SCALE GENOMIC DNA]</scope>
    <source>
        <strain evidence="2 3">DFW100M-13</strain>
    </source>
</reference>
<evidence type="ECO:0000313" key="3">
    <source>
        <dbReference type="Proteomes" id="UP000293995"/>
    </source>
</evidence>